<proteinExistence type="inferred from homology"/>
<evidence type="ECO:0000256" key="1">
    <source>
        <dbReference type="ARBA" id="ARBA00009986"/>
    </source>
</evidence>
<evidence type="ECO:0000256" key="5">
    <source>
        <dbReference type="PIRSR" id="PIRSR036492-1"/>
    </source>
</evidence>
<dbReference type="InterPro" id="IPR015590">
    <property type="entry name" value="Aldehyde_DH_dom"/>
</dbReference>
<dbReference type="InterPro" id="IPR016163">
    <property type="entry name" value="Ald_DH_C"/>
</dbReference>
<comment type="caution">
    <text evidence="7">The sequence shown here is derived from an EMBL/GenBank/DDBJ whole genome shotgun (WGS) entry which is preliminary data.</text>
</comment>
<dbReference type="eggNOG" id="COG1012">
    <property type="taxonomic scope" value="Bacteria"/>
</dbReference>
<dbReference type="Pfam" id="PF00171">
    <property type="entry name" value="Aldedh"/>
    <property type="match status" value="1"/>
</dbReference>
<reference evidence="7 8" key="1">
    <citation type="submission" date="2012-09" db="EMBL/GenBank/DDBJ databases">
        <title>Draft Genome Sequences of 6 Strains from Genus Thauera.</title>
        <authorList>
            <person name="Liu B."/>
            <person name="Shapleigh J.P."/>
            <person name="Frostegard A.H."/>
        </authorList>
    </citation>
    <scope>NUCLEOTIDE SEQUENCE [LARGE SCALE GENOMIC DNA]</scope>
    <source>
        <strain evidence="8">47Lol / DSM 12138</strain>
    </source>
</reference>
<feature type="domain" description="Aldehyde dehydrogenase" evidence="6">
    <location>
        <begin position="12"/>
        <end position="442"/>
    </location>
</feature>
<evidence type="ECO:0000259" key="6">
    <source>
        <dbReference type="Pfam" id="PF00171"/>
    </source>
</evidence>
<comment type="similarity">
    <text evidence="1 4">Belongs to the aldehyde dehydrogenase family.</text>
</comment>
<dbReference type="Proteomes" id="UP000013232">
    <property type="component" value="Unassembled WGS sequence"/>
</dbReference>
<dbReference type="PANTHER" id="PTHR43570:SF20">
    <property type="entry name" value="ALDEHYDE DEHYDROGENASE ALDX-RELATED"/>
    <property type="match status" value="1"/>
</dbReference>
<gene>
    <name evidence="7" type="ORF">C666_17870</name>
</gene>
<dbReference type="AlphaFoldDB" id="N6YPI1"/>
<sequence>MSDISCHDVPLADIQRVFALQKQHQWVVKATTAEVRKQKLERLKQVLLAHAGEVAEALRQDLRKPLETPLPQELAGVIADIDDALAHLHEWMAPVAVPSSPELAGTQAAIHYEPRGVCLLFGPWNFPFLLVFEPLVPMIAAGNCVIVKPNELAPATSRLAAKLIREVFDEREVAVFEGGVPLADALLELPVDHIFFTGSPKVARTVMAAAARHLASVTLELGGKCPAIIDTTVDLKKVAAIVGEGRMMNAGQICLCADHVWIPAALRDDFVAHLTAFLRERYYPGGTLDKTQFGRIVDARNFARVGAYIDDALARGARLACGGEREAGDLTVHPTVLVDVPADADVMQEEIFGPVLPVMTYRDPAEIVDFVRHGGKPLAMYLFSDDAAFVDTLRHHTSSGGLTVNGWALHWFEPNLPFGGVNESGIGRYHGVHGFRELSHERAVLAVPGAAVARAD</sequence>
<organism evidence="7 8">
    <name type="scientific">Thauera linaloolentis (strain DSM 12138 / JCM 21573 / CCUG 41526 / CIP 105981 / IAM 15112 / NBRC 102519 / 47Lol)</name>
    <dbReference type="NCBI Taxonomy" id="1123367"/>
    <lineage>
        <taxon>Bacteria</taxon>
        <taxon>Pseudomonadati</taxon>
        <taxon>Pseudomonadota</taxon>
        <taxon>Betaproteobacteria</taxon>
        <taxon>Rhodocyclales</taxon>
        <taxon>Zoogloeaceae</taxon>
        <taxon>Thauera</taxon>
    </lineage>
</organism>
<dbReference type="Gene3D" id="3.40.605.10">
    <property type="entry name" value="Aldehyde Dehydrogenase, Chain A, domain 1"/>
    <property type="match status" value="1"/>
</dbReference>
<feature type="active site" evidence="5">
    <location>
        <position position="254"/>
    </location>
</feature>
<dbReference type="GO" id="GO:0005737">
    <property type="term" value="C:cytoplasm"/>
    <property type="evidence" value="ECO:0007669"/>
    <property type="project" value="TreeGrafter"/>
</dbReference>
<keyword evidence="8" id="KW-1185">Reference proteome</keyword>
<name>N6YPI1_THAL4</name>
<dbReference type="PIRSF" id="PIRSF036492">
    <property type="entry name" value="ALDH"/>
    <property type="match status" value="1"/>
</dbReference>
<evidence type="ECO:0000313" key="7">
    <source>
        <dbReference type="EMBL" id="ENO84123.1"/>
    </source>
</evidence>
<keyword evidence="3" id="KW-0520">NAD</keyword>
<dbReference type="InterPro" id="IPR012394">
    <property type="entry name" value="Aldehyde_DH_NAD(P)"/>
</dbReference>
<accession>N6YPI1</accession>
<dbReference type="InterPro" id="IPR016161">
    <property type="entry name" value="Ald_DH/histidinol_DH"/>
</dbReference>
<protein>
    <recommendedName>
        <fullName evidence="4">Aldehyde dehydrogenase</fullName>
    </recommendedName>
</protein>
<evidence type="ECO:0000313" key="8">
    <source>
        <dbReference type="Proteomes" id="UP000013232"/>
    </source>
</evidence>
<dbReference type="SUPFAM" id="SSF53720">
    <property type="entry name" value="ALDH-like"/>
    <property type="match status" value="1"/>
</dbReference>
<dbReference type="OrthoDB" id="6187633at2"/>
<dbReference type="GO" id="GO:0006081">
    <property type="term" value="P:aldehyde metabolic process"/>
    <property type="evidence" value="ECO:0007669"/>
    <property type="project" value="InterPro"/>
</dbReference>
<dbReference type="InterPro" id="IPR016162">
    <property type="entry name" value="Ald_DH_N"/>
</dbReference>
<evidence type="ECO:0000256" key="4">
    <source>
        <dbReference type="PIRNR" id="PIRNR036492"/>
    </source>
</evidence>
<feature type="active site" evidence="5">
    <location>
        <position position="220"/>
    </location>
</feature>
<evidence type="ECO:0000256" key="3">
    <source>
        <dbReference type="ARBA" id="ARBA00023027"/>
    </source>
</evidence>
<keyword evidence="2 4" id="KW-0560">Oxidoreductase</keyword>
<dbReference type="RefSeq" id="WP_004346562.1">
    <property type="nucleotide sequence ID" value="NZ_AMXE01000121.1"/>
</dbReference>
<dbReference type="EMBL" id="AMXE01000121">
    <property type="protein sequence ID" value="ENO84123.1"/>
    <property type="molecule type" value="Genomic_DNA"/>
</dbReference>
<dbReference type="STRING" id="1123367.GCA_000621305_00288"/>
<evidence type="ECO:0000256" key="2">
    <source>
        <dbReference type="ARBA" id="ARBA00023002"/>
    </source>
</evidence>
<dbReference type="Gene3D" id="3.40.309.10">
    <property type="entry name" value="Aldehyde Dehydrogenase, Chain A, domain 2"/>
    <property type="match status" value="1"/>
</dbReference>
<dbReference type="PANTHER" id="PTHR43570">
    <property type="entry name" value="ALDEHYDE DEHYDROGENASE"/>
    <property type="match status" value="1"/>
</dbReference>
<dbReference type="GO" id="GO:0004029">
    <property type="term" value="F:aldehyde dehydrogenase (NAD+) activity"/>
    <property type="evidence" value="ECO:0007669"/>
    <property type="project" value="TreeGrafter"/>
</dbReference>